<dbReference type="InterPro" id="IPR036812">
    <property type="entry name" value="NAD(P)_OxRdtase_dom_sf"/>
</dbReference>
<gene>
    <name evidence="3" type="ORF">C2E21_5743</name>
</gene>
<dbReference type="InterPro" id="IPR023210">
    <property type="entry name" value="NADP_OxRdtase_dom"/>
</dbReference>
<evidence type="ECO:0000313" key="3">
    <source>
        <dbReference type="EMBL" id="PRW45679.1"/>
    </source>
</evidence>
<keyword evidence="5" id="KW-1185">Reference proteome</keyword>
<reference evidence="3" key="2">
    <citation type="submission" date="2018-02" db="EMBL/GenBank/DDBJ databases">
        <authorList>
            <person name="Cohen D.B."/>
            <person name="Kent A.D."/>
        </authorList>
    </citation>
    <scope>NUCLEOTIDE SEQUENCE</scope>
    <source>
        <strain evidence="3">1602</strain>
    </source>
</reference>
<proteinExistence type="predicted"/>
<name>A0A2P6TMW8_CHLSO</name>
<evidence type="ECO:0000313" key="4">
    <source>
        <dbReference type="EMBL" id="PRW45680.1"/>
    </source>
</evidence>
<dbReference type="EMBL" id="LHPG02000011">
    <property type="protein sequence ID" value="PRW45679.1"/>
    <property type="molecule type" value="Genomic_DNA"/>
</dbReference>
<dbReference type="Gene3D" id="3.20.20.100">
    <property type="entry name" value="NADP-dependent oxidoreductase domain"/>
    <property type="match status" value="2"/>
</dbReference>
<organism evidence="3 5">
    <name type="scientific">Chlorella sorokiniana</name>
    <name type="common">Freshwater green alga</name>
    <dbReference type="NCBI Taxonomy" id="3076"/>
    <lineage>
        <taxon>Eukaryota</taxon>
        <taxon>Viridiplantae</taxon>
        <taxon>Chlorophyta</taxon>
        <taxon>core chlorophytes</taxon>
        <taxon>Trebouxiophyceae</taxon>
        <taxon>Chlorellales</taxon>
        <taxon>Chlorellaceae</taxon>
        <taxon>Chlorella clade</taxon>
        <taxon>Chlorella</taxon>
    </lineage>
</organism>
<protein>
    <submittedName>
        <fullName evidence="3">Aldehyde oxidoreductase isoform A</fullName>
    </submittedName>
    <submittedName>
        <fullName evidence="4">Aldehyde oxidoreductase isoform B</fullName>
    </submittedName>
</protein>
<reference evidence="3 5" key="1">
    <citation type="journal article" date="2018" name="Plant J.">
        <title>Genome sequences of Chlorella sorokiniana UTEX 1602 and Micractinium conductrix SAG 241.80: implications to maltose excretion by a green alga.</title>
        <authorList>
            <person name="Arriola M.B."/>
            <person name="Velmurugan N."/>
            <person name="Zhang Y."/>
            <person name="Plunkett M.H."/>
            <person name="Hondzo H."/>
            <person name="Barney B.M."/>
        </authorList>
    </citation>
    <scope>NUCLEOTIDE SEQUENCE [LARGE SCALE GENOMIC DNA]</scope>
    <source>
        <strain evidence="3">1602</strain>
        <strain evidence="5">UTEX 1602</strain>
    </source>
</reference>
<dbReference type="AlphaFoldDB" id="A0A2P6TMW8"/>
<evidence type="ECO:0000259" key="2">
    <source>
        <dbReference type="Pfam" id="PF00248"/>
    </source>
</evidence>
<dbReference type="Proteomes" id="UP000239899">
    <property type="component" value="Unassembled WGS sequence"/>
</dbReference>
<dbReference type="InterPro" id="IPR018170">
    <property type="entry name" value="Aldo/ket_reductase_CS"/>
</dbReference>
<dbReference type="InterPro" id="IPR020471">
    <property type="entry name" value="AKR"/>
</dbReference>
<evidence type="ECO:0000256" key="1">
    <source>
        <dbReference type="SAM" id="Coils"/>
    </source>
</evidence>
<dbReference type="STRING" id="3076.A0A2P6TMW8"/>
<dbReference type="SUPFAM" id="SSF51430">
    <property type="entry name" value="NAD(P)-linked oxidoreductase"/>
    <property type="match status" value="2"/>
</dbReference>
<evidence type="ECO:0000313" key="5">
    <source>
        <dbReference type="Proteomes" id="UP000239899"/>
    </source>
</evidence>
<dbReference type="PANTHER" id="PTHR11732">
    <property type="entry name" value="ALDO/KETO REDUCTASE"/>
    <property type="match status" value="1"/>
</dbReference>
<dbReference type="Pfam" id="PF00248">
    <property type="entry name" value="Aldo_ket_red"/>
    <property type="match status" value="1"/>
</dbReference>
<dbReference type="OrthoDB" id="416253at2759"/>
<keyword evidence="1" id="KW-0175">Coiled coil</keyword>
<feature type="coiled-coil region" evidence="1">
    <location>
        <begin position="172"/>
        <end position="199"/>
    </location>
</feature>
<comment type="caution">
    <text evidence="3">The sequence shown here is derived from an EMBL/GenBank/DDBJ whole genome shotgun (WGS) entry which is preliminary data.</text>
</comment>
<accession>A0A2P6TMW8</accession>
<dbReference type="EMBL" id="LHPG02000011">
    <property type="protein sequence ID" value="PRW45680.1"/>
    <property type="molecule type" value="Genomic_DNA"/>
</dbReference>
<dbReference type="GO" id="GO:0016491">
    <property type="term" value="F:oxidoreductase activity"/>
    <property type="evidence" value="ECO:0007669"/>
    <property type="project" value="InterPro"/>
</dbReference>
<feature type="domain" description="NADP-dependent oxidoreductase" evidence="2">
    <location>
        <begin position="293"/>
        <end position="370"/>
    </location>
</feature>
<sequence length="398" mass="43495">MAAPAPTGFYVVHDVENIAGLHLALNAISEGMERRLFERNRGPAATQQLGQEIFQLANAVRDCGLLPDMQTPDWVQLEPCSAGVPAPQDAEMDPPGGSGETCVVVITGASCVLSLYPPPARGLEPVEVLLPRRSICVLSEDASSMDWAVLLLQRQLRCVQQERDKLPQGAARSEWERQAKGLKARVERLQRRRDAGRREEFSKAEMLERRRQVAQRADAILGSQLEAGGLGYRHIDAAAEYQNEDELGAALAAAMRDGTVRREGHLGGHGAAGAQGPGQGLLDKCTIRPAVNQERGIQVTAYSPLGSPHTAGFFNREGTPVLSQDPTLRGIAERHGRSPAEVAVAWAVQRGTSCLPKSTKEEHLRMLDGAWFLSPEGPYRTLEELWDTEHEEQTSRKE</sequence>
<dbReference type="PROSITE" id="PS00798">
    <property type="entry name" value="ALDOKETO_REDUCTASE_1"/>
    <property type="match status" value="1"/>
</dbReference>